<evidence type="ECO:0000313" key="2">
    <source>
        <dbReference type="Proteomes" id="UP000188543"/>
    </source>
</evidence>
<dbReference type="AlphaFoldDB" id="A0A1V2VW13"/>
<evidence type="ECO:0000313" key="1">
    <source>
        <dbReference type="EMBL" id="ONU78514.1"/>
    </source>
</evidence>
<name>A0A1V2VW13_9BURK</name>
<gene>
    <name evidence="1" type="ORF">A8E72_29050</name>
</gene>
<protein>
    <submittedName>
        <fullName evidence="1">Uncharacterized protein</fullName>
    </submittedName>
</protein>
<dbReference type="EMBL" id="MUTJ01000089">
    <property type="protein sequence ID" value="ONU78514.1"/>
    <property type="molecule type" value="Genomic_DNA"/>
</dbReference>
<dbReference type="Proteomes" id="UP000188543">
    <property type="component" value="Unassembled WGS sequence"/>
</dbReference>
<organism evidence="1 2">
    <name type="scientific">Burkholderia cenocepacia</name>
    <dbReference type="NCBI Taxonomy" id="95486"/>
    <lineage>
        <taxon>Bacteria</taxon>
        <taxon>Pseudomonadati</taxon>
        <taxon>Pseudomonadota</taxon>
        <taxon>Betaproteobacteria</taxon>
        <taxon>Burkholderiales</taxon>
        <taxon>Burkholderiaceae</taxon>
        <taxon>Burkholderia</taxon>
        <taxon>Burkholderia cepacia complex</taxon>
    </lineage>
</organism>
<reference evidence="1 2" key="1">
    <citation type="submission" date="2016-08" db="EMBL/GenBank/DDBJ databases">
        <authorList>
            <person name="Seilhamer J.J."/>
        </authorList>
    </citation>
    <scope>NUCLEOTIDE SEQUENCE [LARGE SCALE GENOMIC DNA]</scope>
    <source>
        <strain evidence="1 2">VC14762</strain>
    </source>
</reference>
<proteinExistence type="predicted"/>
<accession>A0A1V2VW13</accession>
<sequence>MSSGRNSADIRVCTGLTRAFRGSGALHPSERFACDRPVRSVQRNFFEIHPVQQNSKLTRRNMAG</sequence>
<comment type="caution">
    <text evidence="1">The sequence shown here is derived from an EMBL/GenBank/DDBJ whole genome shotgun (WGS) entry which is preliminary data.</text>
</comment>